<name>A0ABQ3CVG7_9RHOB</name>
<evidence type="ECO:0008006" key="4">
    <source>
        <dbReference type="Google" id="ProtNLM"/>
    </source>
</evidence>
<protein>
    <recommendedName>
        <fullName evidence="4">Helix-turn-helix domain-containing protein</fullName>
    </recommendedName>
</protein>
<evidence type="ECO:0000256" key="1">
    <source>
        <dbReference type="SAM" id="MobiDB-lite"/>
    </source>
</evidence>
<reference evidence="3" key="1">
    <citation type="journal article" date="2019" name="Int. J. Syst. Evol. Microbiol.">
        <title>The Global Catalogue of Microorganisms (GCM) 10K type strain sequencing project: providing services to taxonomists for standard genome sequencing and annotation.</title>
        <authorList>
            <consortium name="The Broad Institute Genomics Platform"/>
            <consortium name="The Broad Institute Genome Sequencing Center for Infectious Disease"/>
            <person name="Wu L."/>
            <person name="Ma J."/>
        </authorList>
    </citation>
    <scope>NUCLEOTIDE SEQUENCE [LARGE SCALE GENOMIC DNA]</scope>
    <source>
        <strain evidence="3">KCTC 32465</strain>
    </source>
</reference>
<dbReference type="Proteomes" id="UP000634455">
    <property type="component" value="Unassembled WGS sequence"/>
</dbReference>
<organism evidence="2 3">
    <name type="scientific">Paramylibacter ulvae</name>
    <dbReference type="NCBI Taxonomy" id="1651968"/>
    <lineage>
        <taxon>Bacteria</taxon>
        <taxon>Pseudomonadati</taxon>
        <taxon>Pseudomonadota</taxon>
        <taxon>Alphaproteobacteria</taxon>
        <taxon>Rhodobacterales</taxon>
        <taxon>Paracoccaceae</taxon>
        <taxon>Paramylibacter</taxon>
    </lineage>
</organism>
<sequence length="129" mass="14440">MGKGKRSKEGQYIPLLYAQAKSAAWRSLSGSAVKLWVELHTRYNGGNNGKLILSQGEAAKALSMGKATVKRAFDELQVKGFIVLKKQGSWYSKRANEWQITTKRDDADPKARVPTNDWRSWQPDSKGQS</sequence>
<evidence type="ECO:0000313" key="2">
    <source>
        <dbReference type="EMBL" id="GHA44343.1"/>
    </source>
</evidence>
<comment type="caution">
    <text evidence="2">The sequence shown here is derived from an EMBL/GenBank/DDBJ whole genome shotgun (WGS) entry which is preliminary data.</text>
</comment>
<proteinExistence type="predicted"/>
<accession>A0ABQ3CVG7</accession>
<keyword evidence="3" id="KW-1185">Reference proteome</keyword>
<dbReference type="EMBL" id="BMZF01000001">
    <property type="protein sequence ID" value="GHA44343.1"/>
    <property type="molecule type" value="Genomic_DNA"/>
</dbReference>
<gene>
    <name evidence="2" type="ORF">GCM10008927_06420</name>
</gene>
<feature type="compositionally biased region" description="Polar residues" evidence="1">
    <location>
        <begin position="117"/>
        <end position="129"/>
    </location>
</feature>
<feature type="region of interest" description="Disordered" evidence="1">
    <location>
        <begin position="102"/>
        <end position="129"/>
    </location>
</feature>
<feature type="compositionally biased region" description="Basic and acidic residues" evidence="1">
    <location>
        <begin position="102"/>
        <end position="111"/>
    </location>
</feature>
<evidence type="ECO:0000313" key="3">
    <source>
        <dbReference type="Proteomes" id="UP000634455"/>
    </source>
</evidence>